<dbReference type="SUPFAM" id="SSF48264">
    <property type="entry name" value="Cytochrome P450"/>
    <property type="match status" value="1"/>
</dbReference>
<reference evidence="2" key="1">
    <citation type="submission" date="2016-10" db="EMBL/GenBank/DDBJ databases">
        <authorList>
            <person name="Varghese N."/>
            <person name="Submissions S."/>
        </authorList>
    </citation>
    <scope>NUCLEOTIDE SEQUENCE [LARGE SCALE GENOMIC DNA]</scope>
    <source>
        <strain evidence="2">CGMCC 4.3525</strain>
    </source>
</reference>
<gene>
    <name evidence="1" type="ORF">SAMN05216188_12956</name>
</gene>
<dbReference type="InterPro" id="IPR036396">
    <property type="entry name" value="Cyt_P450_sf"/>
</dbReference>
<sequence length="65" mass="7185">MVSILIDLLHGDPDLFSDPSTFNPDRSVGVKPDTYQCIVFGGNVRRCKPQRRVTRGIAARLAKDA</sequence>
<evidence type="ECO:0000313" key="1">
    <source>
        <dbReference type="EMBL" id="SES27297.1"/>
    </source>
</evidence>
<keyword evidence="2" id="KW-1185">Reference proteome</keyword>
<protein>
    <recommendedName>
        <fullName evidence="3">Cytochrome P450</fullName>
    </recommendedName>
</protein>
<dbReference type="GO" id="GO:0016705">
    <property type="term" value="F:oxidoreductase activity, acting on paired donors, with incorporation or reduction of molecular oxygen"/>
    <property type="evidence" value="ECO:0007669"/>
    <property type="project" value="InterPro"/>
</dbReference>
<dbReference type="RefSeq" id="WP_089960809.1">
    <property type="nucleotide sequence ID" value="NZ_FOFR01000029.1"/>
</dbReference>
<evidence type="ECO:0008006" key="3">
    <source>
        <dbReference type="Google" id="ProtNLM"/>
    </source>
</evidence>
<dbReference type="GO" id="GO:0020037">
    <property type="term" value="F:heme binding"/>
    <property type="evidence" value="ECO:0007669"/>
    <property type="project" value="InterPro"/>
</dbReference>
<dbReference type="Gene3D" id="1.10.630.10">
    <property type="entry name" value="Cytochrome P450"/>
    <property type="match status" value="1"/>
</dbReference>
<organism evidence="1 2">
    <name type="scientific">Lentzea xinjiangensis</name>
    <dbReference type="NCBI Taxonomy" id="402600"/>
    <lineage>
        <taxon>Bacteria</taxon>
        <taxon>Bacillati</taxon>
        <taxon>Actinomycetota</taxon>
        <taxon>Actinomycetes</taxon>
        <taxon>Pseudonocardiales</taxon>
        <taxon>Pseudonocardiaceae</taxon>
        <taxon>Lentzea</taxon>
    </lineage>
</organism>
<proteinExistence type="predicted"/>
<dbReference type="AlphaFoldDB" id="A0A1H9W0V8"/>
<dbReference type="GO" id="GO:0004497">
    <property type="term" value="F:monooxygenase activity"/>
    <property type="evidence" value="ECO:0007669"/>
    <property type="project" value="InterPro"/>
</dbReference>
<dbReference type="GO" id="GO:0005506">
    <property type="term" value="F:iron ion binding"/>
    <property type="evidence" value="ECO:0007669"/>
    <property type="project" value="InterPro"/>
</dbReference>
<dbReference type="STRING" id="402600.SAMN05216188_12956"/>
<accession>A0A1H9W0V8</accession>
<name>A0A1H9W0V8_9PSEU</name>
<dbReference type="Proteomes" id="UP000199352">
    <property type="component" value="Unassembled WGS sequence"/>
</dbReference>
<evidence type="ECO:0000313" key="2">
    <source>
        <dbReference type="Proteomes" id="UP000199352"/>
    </source>
</evidence>
<dbReference type="EMBL" id="FOFR01000029">
    <property type="protein sequence ID" value="SES27297.1"/>
    <property type="molecule type" value="Genomic_DNA"/>
</dbReference>